<reference evidence="1 2" key="1">
    <citation type="submission" date="2024-05" db="EMBL/GenBank/DDBJ databases">
        <title>Genome Sequence and Characterization of the New Strain Purple Sulfur Bacterium of Genus Thioalkalicoccus.</title>
        <authorList>
            <person name="Bryantseva I.A."/>
            <person name="Kyndt J.A."/>
            <person name="Imhoff J.F."/>
        </authorList>
    </citation>
    <scope>NUCLEOTIDE SEQUENCE [LARGE SCALE GENOMIC DNA]</scope>
    <source>
        <strain evidence="1 2">Um2</strain>
    </source>
</reference>
<name>A0ABV4BDS4_9GAMM</name>
<accession>A0ABV4BDS4</accession>
<comment type="caution">
    <text evidence="1">The sequence shown here is derived from an EMBL/GenBank/DDBJ whole genome shotgun (WGS) entry which is preliminary data.</text>
</comment>
<dbReference type="EMBL" id="JBDKXB010000005">
    <property type="protein sequence ID" value="MEY6431979.1"/>
    <property type="molecule type" value="Genomic_DNA"/>
</dbReference>
<evidence type="ECO:0000313" key="2">
    <source>
        <dbReference type="Proteomes" id="UP001564408"/>
    </source>
</evidence>
<protein>
    <recommendedName>
        <fullName evidence="3">Thioredoxin domain-containing protein</fullName>
    </recommendedName>
</protein>
<evidence type="ECO:0000313" key="1">
    <source>
        <dbReference type="EMBL" id="MEY6431979.1"/>
    </source>
</evidence>
<gene>
    <name evidence="1" type="ORF">ABC977_06090</name>
</gene>
<dbReference type="Proteomes" id="UP001564408">
    <property type="component" value="Unassembled WGS sequence"/>
</dbReference>
<keyword evidence="2" id="KW-1185">Reference proteome</keyword>
<dbReference type="RefSeq" id="WP_369666357.1">
    <property type="nucleotide sequence ID" value="NZ_JBDKXB010000005.1"/>
</dbReference>
<sequence length="195" mass="20754">MSQRSPRGLPARLILALAAIGLFLIAYQWGNQYQVARQADQGFSGIRIDPPPLLSGDTTGLGEPLGFHGAWTLLAFDEPAPRSVAMQRLFEVHNRLADRPALQSALHLALVTGPAPSEQALTFDGSSASFHLVTTDLHLPDLERIIGSEEAPGPGQTPPLFLIDPSGHLVALFPGIQDAATITADVSGLLLAEQR</sequence>
<proteinExistence type="predicted"/>
<organism evidence="1 2">
    <name type="scientific">Thioalkalicoccus limnaeus</name>
    <dbReference type="NCBI Taxonomy" id="120681"/>
    <lineage>
        <taxon>Bacteria</taxon>
        <taxon>Pseudomonadati</taxon>
        <taxon>Pseudomonadota</taxon>
        <taxon>Gammaproteobacteria</taxon>
        <taxon>Chromatiales</taxon>
        <taxon>Chromatiaceae</taxon>
        <taxon>Thioalkalicoccus</taxon>
    </lineage>
</organism>
<evidence type="ECO:0008006" key="3">
    <source>
        <dbReference type="Google" id="ProtNLM"/>
    </source>
</evidence>